<protein>
    <submittedName>
        <fullName evidence="5">Cyclase</fullName>
    </submittedName>
</protein>
<proteinExistence type="predicted"/>
<comment type="function">
    <text evidence="2">Counteracts the endogenous Pycsar antiviral defense system. Phosphodiesterase that enables metal-dependent hydrolysis of host cyclic nucleotide Pycsar defense signals such as cCMP and cUMP.</text>
</comment>
<dbReference type="SUPFAM" id="SSF56281">
    <property type="entry name" value="Metallo-hydrolase/oxidoreductase"/>
    <property type="match status" value="1"/>
</dbReference>
<accession>A0ABR5A4C0</accession>
<name>A0ABR5A4C0_9BACL</name>
<evidence type="ECO:0000256" key="3">
    <source>
        <dbReference type="ARBA" id="ARBA00048505"/>
    </source>
</evidence>
<dbReference type="CDD" id="cd16282">
    <property type="entry name" value="metallo-hydrolase-like_MBL-fold"/>
    <property type="match status" value="1"/>
</dbReference>
<evidence type="ECO:0000313" key="6">
    <source>
        <dbReference type="Proteomes" id="UP000054526"/>
    </source>
</evidence>
<sequence length="321" mass="36213">MASISETIPVSKHFRLQKVAEGVFAAISYPGTGSLGNAAIVDLGDETLVVDSLLTLQAAQDLKDAAEHLTGRPVSYVFNTHWHGDHTCGNQVFAPDARIISTGKTREVMATAVEQRLSRHRAEPELLYRAIDEYEEKMKQEKNEKIKQEMQWEIASDREYMKMLPNLVNTLPNLTFDQQLTIHGSRRTVELITYGGGHTESDAFLYLPEDKAAIMGDLVLSDHHPVMSHGNPQQWLQILDKVEALNPEIIVPGHGNVCSRNSIHQVRSYIHHIFALAADILRNDLNIDDIPVPESYQAWYFTSDFKSNLSMVRERLSQQKD</sequence>
<evidence type="ECO:0000313" key="5">
    <source>
        <dbReference type="EMBL" id="KIL35478.1"/>
    </source>
</evidence>
<gene>
    <name evidence="5" type="ORF">SD71_13255</name>
</gene>
<keyword evidence="6" id="KW-1185">Reference proteome</keyword>
<dbReference type="InterPro" id="IPR050855">
    <property type="entry name" value="NDM-1-like"/>
</dbReference>
<feature type="domain" description="Metallo-beta-lactamase" evidence="4">
    <location>
        <begin position="35"/>
        <end position="254"/>
    </location>
</feature>
<dbReference type="EMBL" id="JXAL01000021">
    <property type="protein sequence ID" value="KIL35478.1"/>
    <property type="molecule type" value="Genomic_DNA"/>
</dbReference>
<comment type="catalytic activity">
    <reaction evidence="3">
        <text>3',5'-cyclic UMP + H2O = UMP + H(+)</text>
        <dbReference type="Rhea" id="RHEA:70575"/>
        <dbReference type="ChEBI" id="CHEBI:15377"/>
        <dbReference type="ChEBI" id="CHEBI:15378"/>
        <dbReference type="ChEBI" id="CHEBI:57865"/>
        <dbReference type="ChEBI" id="CHEBI:184387"/>
    </reaction>
    <physiologicalReaction direction="left-to-right" evidence="3">
        <dbReference type="Rhea" id="RHEA:70576"/>
    </physiologicalReaction>
</comment>
<dbReference type="Pfam" id="PF00753">
    <property type="entry name" value="Lactamase_B"/>
    <property type="match status" value="1"/>
</dbReference>
<dbReference type="RefSeq" id="WP_041063955.1">
    <property type="nucleotide sequence ID" value="NZ_JXAL01000021.1"/>
</dbReference>
<evidence type="ECO:0000259" key="4">
    <source>
        <dbReference type="SMART" id="SM00849"/>
    </source>
</evidence>
<dbReference type="PANTHER" id="PTHR42951">
    <property type="entry name" value="METALLO-BETA-LACTAMASE DOMAIN-CONTAINING"/>
    <property type="match status" value="1"/>
</dbReference>
<organism evidence="5 6">
    <name type="scientific">Cohnella kolymensis</name>
    <dbReference type="NCBI Taxonomy" id="1590652"/>
    <lineage>
        <taxon>Bacteria</taxon>
        <taxon>Bacillati</taxon>
        <taxon>Bacillota</taxon>
        <taxon>Bacilli</taxon>
        <taxon>Bacillales</taxon>
        <taxon>Paenibacillaceae</taxon>
        <taxon>Cohnella</taxon>
    </lineage>
</organism>
<dbReference type="Proteomes" id="UP000054526">
    <property type="component" value="Unassembled WGS sequence"/>
</dbReference>
<comment type="catalytic activity">
    <reaction evidence="1">
        <text>3',5'-cyclic CMP + H2O = CMP + H(+)</text>
        <dbReference type="Rhea" id="RHEA:72675"/>
        <dbReference type="ChEBI" id="CHEBI:15377"/>
        <dbReference type="ChEBI" id="CHEBI:15378"/>
        <dbReference type="ChEBI" id="CHEBI:58003"/>
        <dbReference type="ChEBI" id="CHEBI:60377"/>
    </reaction>
    <physiologicalReaction direction="left-to-right" evidence="1">
        <dbReference type="Rhea" id="RHEA:72676"/>
    </physiologicalReaction>
</comment>
<dbReference type="InterPro" id="IPR001279">
    <property type="entry name" value="Metallo-B-lactamas"/>
</dbReference>
<comment type="caution">
    <text evidence="5">The sequence shown here is derived from an EMBL/GenBank/DDBJ whole genome shotgun (WGS) entry which is preliminary data.</text>
</comment>
<dbReference type="Gene3D" id="3.60.15.10">
    <property type="entry name" value="Ribonuclease Z/Hydroxyacylglutathione hydrolase-like"/>
    <property type="match status" value="1"/>
</dbReference>
<reference evidence="5 6" key="1">
    <citation type="submission" date="2014-12" db="EMBL/GenBank/DDBJ databases">
        <title>Draft genome sequence of Cohnella kolymensis strain B-2846.</title>
        <authorList>
            <person name="Karlyshev A.V."/>
            <person name="Kudryashova E.B."/>
        </authorList>
    </citation>
    <scope>NUCLEOTIDE SEQUENCE [LARGE SCALE GENOMIC DNA]</scope>
    <source>
        <strain evidence="5 6">VKM B-2846</strain>
    </source>
</reference>
<dbReference type="PANTHER" id="PTHR42951:SF4">
    <property type="entry name" value="ACYL-COENZYME A THIOESTERASE MBLAC2"/>
    <property type="match status" value="1"/>
</dbReference>
<dbReference type="SMART" id="SM00849">
    <property type="entry name" value="Lactamase_B"/>
    <property type="match status" value="1"/>
</dbReference>
<evidence type="ECO:0000256" key="2">
    <source>
        <dbReference type="ARBA" id="ARBA00034301"/>
    </source>
</evidence>
<dbReference type="InterPro" id="IPR036866">
    <property type="entry name" value="RibonucZ/Hydroxyglut_hydro"/>
</dbReference>
<evidence type="ECO:0000256" key="1">
    <source>
        <dbReference type="ARBA" id="ARBA00034221"/>
    </source>
</evidence>